<reference evidence="2 3" key="1">
    <citation type="submission" date="2020-07" db="EMBL/GenBank/DDBJ databases">
        <title>Genomic Encyclopedia of Type Strains, Phase IV (KMG-V): Genome sequencing to study the core and pangenomes of soil and plant-associated prokaryotes.</title>
        <authorList>
            <person name="Whitman W."/>
        </authorList>
    </citation>
    <scope>NUCLEOTIDE SEQUENCE [LARGE SCALE GENOMIC DNA]</scope>
    <source>
        <strain evidence="2 3">AN3</strain>
    </source>
</reference>
<organism evidence="2 3">
    <name type="scientific">Phyllobacterium myrsinacearum</name>
    <dbReference type="NCBI Taxonomy" id="28101"/>
    <lineage>
        <taxon>Bacteria</taxon>
        <taxon>Pseudomonadati</taxon>
        <taxon>Pseudomonadota</taxon>
        <taxon>Alphaproteobacteria</taxon>
        <taxon>Hyphomicrobiales</taxon>
        <taxon>Phyllobacteriaceae</taxon>
        <taxon>Phyllobacterium</taxon>
    </lineage>
</organism>
<gene>
    <name evidence="2" type="ORF">FHW16_003086</name>
</gene>
<feature type="transmembrane region" description="Helical" evidence="1">
    <location>
        <begin position="20"/>
        <end position="43"/>
    </location>
</feature>
<evidence type="ECO:0000256" key="1">
    <source>
        <dbReference type="SAM" id="Phobius"/>
    </source>
</evidence>
<dbReference type="EMBL" id="JACGXN010000004">
    <property type="protein sequence ID" value="MBA8879367.1"/>
    <property type="molecule type" value="Genomic_DNA"/>
</dbReference>
<keyword evidence="1" id="KW-1133">Transmembrane helix</keyword>
<dbReference type="Proteomes" id="UP000549052">
    <property type="component" value="Unassembled WGS sequence"/>
</dbReference>
<proteinExistence type="predicted"/>
<dbReference type="AlphaFoldDB" id="A0A839ESF6"/>
<evidence type="ECO:0000313" key="2">
    <source>
        <dbReference type="EMBL" id="MBA8879367.1"/>
    </source>
</evidence>
<sequence length="59" mass="6766">MTITINAKRIRQSFDIIPRFVFLAVGMKELGARLFMILILHGIDTEAVNVSFPFNEKQN</sequence>
<accession>A0A839ESF6</accession>
<keyword evidence="3" id="KW-1185">Reference proteome</keyword>
<comment type="caution">
    <text evidence="2">The sequence shown here is derived from an EMBL/GenBank/DDBJ whole genome shotgun (WGS) entry which is preliminary data.</text>
</comment>
<keyword evidence="1" id="KW-0472">Membrane</keyword>
<name>A0A839ESF6_9HYPH</name>
<evidence type="ECO:0000313" key="3">
    <source>
        <dbReference type="Proteomes" id="UP000549052"/>
    </source>
</evidence>
<keyword evidence="1" id="KW-0812">Transmembrane</keyword>
<protein>
    <submittedName>
        <fullName evidence="2">Uncharacterized protein</fullName>
    </submittedName>
</protein>